<dbReference type="InterPro" id="IPR001147">
    <property type="entry name" value="Ribosomal_eL21"/>
</dbReference>
<dbReference type="GO" id="GO:1990904">
    <property type="term" value="C:ribonucleoprotein complex"/>
    <property type="evidence" value="ECO:0007669"/>
    <property type="project" value="UniProtKB-KW"/>
</dbReference>
<evidence type="ECO:0008006" key="6">
    <source>
        <dbReference type="Google" id="ProtNLM"/>
    </source>
</evidence>
<gene>
    <name evidence="4" type="ORF">EI555_000576</name>
</gene>
<organism evidence="4 5">
    <name type="scientific">Monodon monoceros</name>
    <name type="common">Narwhal</name>
    <name type="synonym">Ceratodon monodon</name>
    <dbReference type="NCBI Taxonomy" id="40151"/>
    <lineage>
        <taxon>Eukaryota</taxon>
        <taxon>Metazoa</taxon>
        <taxon>Chordata</taxon>
        <taxon>Craniata</taxon>
        <taxon>Vertebrata</taxon>
        <taxon>Euteleostomi</taxon>
        <taxon>Mammalia</taxon>
        <taxon>Eutheria</taxon>
        <taxon>Laurasiatheria</taxon>
        <taxon>Artiodactyla</taxon>
        <taxon>Whippomorpha</taxon>
        <taxon>Cetacea</taxon>
        <taxon>Odontoceti</taxon>
        <taxon>Monodontidae</taxon>
        <taxon>Monodon</taxon>
    </lineage>
</organism>
<keyword evidence="2" id="KW-0687">Ribonucleoprotein</keyword>
<dbReference type="Proteomes" id="UP000308365">
    <property type="component" value="Unassembled WGS sequence"/>
</dbReference>
<feature type="region of interest" description="Disordered" evidence="3">
    <location>
        <begin position="308"/>
        <end position="354"/>
    </location>
</feature>
<evidence type="ECO:0000256" key="2">
    <source>
        <dbReference type="ARBA" id="ARBA00023274"/>
    </source>
</evidence>
<dbReference type="Pfam" id="PF01157">
    <property type="entry name" value="Ribosomal_L21e"/>
    <property type="match status" value="1"/>
</dbReference>
<name>A0A4U1EGV0_MONMO</name>
<reference evidence="5" key="1">
    <citation type="journal article" date="2019" name="IScience">
        <title>Narwhal Genome Reveals Long-Term Low Genetic Diversity despite Current Large Abundance Size.</title>
        <authorList>
            <person name="Westbury M.V."/>
            <person name="Petersen B."/>
            <person name="Garde E."/>
            <person name="Heide-Jorgensen M.P."/>
            <person name="Lorenzen E.D."/>
        </authorList>
    </citation>
    <scope>NUCLEOTIDE SEQUENCE [LARGE SCALE GENOMIC DNA]</scope>
</reference>
<feature type="region of interest" description="Disordered" evidence="3">
    <location>
        <begin position="47"/>
        <end position="151"/>
    </location>
</feature>
<sequence length="434" mass="47609">SFYYLEVQKKIKLIIAKKCSSANRANSPLNYRCLAVFSRLQSPESAEGIASRGAPSPGPAMLRGGAGSWPRHYPQHKRPPRPPVPRTRVRLRPQRPRTEARGVALSTRRARGGRGDGRATGAGAGGDPGFRPRGRADPPGPPPSPPPGKRAIAVKEEDKDMMLHGRGALGFHIARQLGHGEMKDMAAEAVLDAVLHVLLEDLQGLHSFGLKSYATKLSTRRVLDEAINSSPHAVGIIVNKQVKGKILAKRINVCIEHVKHSKSQDSFLKLVKENDQKKKEVKEKGCNNVKITPQVSVQMLRSQLRLRADSRPKKGDSQHESELEDAGPLAFAYSPPPAPVTSTTRPSNLNGTAISPACSDTHTLAELLEFRLRDKEDRRKGWHQANGELLCLLGTRKSAGIWNADSNQDVKKCQCKINPTVIFREVVVMMMVMV</sequence>
<evidence type="ECO:0000313" key="5">
    <source>
        <dbReference type="Proteomes" id="UP000308365"/>
    </source>
</evidence>
<dbReference type="GO" id="GO:0005840">
    <property type="term" value="C:ribosome"/>
    <property type="evidence" value="ECO:0007669"/>
    <property type="project" value="UniProtKB-KW"/>
</dbReference>
<feature type="non-terminal residue" evidence="4">
    <location>
        <position position="434"/>
    </location>
</feature>
<dbReference type="GO" id="GO:0003735">
    <property type="term" value="F:structural constituent of ribosome"/>
    <property type="evidence" value="ECO:0007669"/>
    <property type="project" value="InterPro"/>
</dbReference>
<dbReference type="PANTHER" id="PTHR20981">
    <property type="entry name" value="60S RIBOSOMAL PROTEIN L21"/>
    <property type="match status" value="1"/>
</dbReference>
<dbReference type="GO" id="GO:0006412">
    <property type="term" value="P:translation"/>
    <property type="evidence" value="ECO:0007669"/>
    <property type="project" value="InterPro"/>
</dbReference>
<dbReference type="AlphaFoldDB" id="A0A4U1EGV0"/>
<accession>A0A4U1EGV0</accession>
<evidence type="ECO:0000313" key="4">
    <source>
        <dbReference type="EMBL" id="TKC35338.1"/>
    </source>
</evidence>
<feature type="compositionally biased region" description="Polar residues" evidence="3">
    <location>
        <begin position="340"/>
        <end position="354"/>
    </location>
</feature>
<dbReference type="EMBL" id="RWIC01001560">
    <property type="protein sequence ID" value="TKC35338.1"/>
    <property type="molecule type" value="Genomic_DNA"/>
</dbReference>
<feature type="compositionally biased region" description="Gly residues" evidence="3">
    <location>
        <begin position="118"/>
        <end position="128"/>
    </location>
</feature>
<proteinExistence type="predicted"/>
<evidence type="ECO:0000256" key="3">
    <source>
        <dbReference type="SAM" id="MobiDB-lite"/>
    </source>
</evidence>
<dbReference type="InterPro" id="IPR036948">
    <property type="entry name" value="Ribosomal_eL21_sf"/>
</dbReference>
<keyword evidence="1" id="KW-0689">Ribosomal protein</keyword>
<protein>
    <recommendedName>
        <fullName evidence="6">60S ribosomal protein L21</fullName>
    </recommendedName>
</protein>
<feature type="compositionally biased region" description="Pro residues" evidence="3">
    <location>
        <begin position="138"/>
        <end position="148"/>
    </location>
</feature>
<comment type="caution">
    <text evidence="4">The sequence shown here is derived from an EMBL/GenBank/DDBJ whole genome shotgun (WGS) entry which is preliminary data.</text>
</comment>
<dbReference type="Gene3D" id="2.30.30.70">
    <property type="entry name" value="Ribosomal protein L21"/>
    <property type="match status" value="1"/>
</dbReference>
<feature type="compositionally biased region" description="Basic and acidic residues" evidence="3">
    <location>
        <begin position="308"/>
        <end position="321"/>
    </location>
</feature>
<feature type="non-terminal residue" evidence="4">
    <location>
        <position position="1"/>
    </location>
</feature>
<dbReference type="Gene3D" id="6.10.250.3260">
    <property type="match status" value="1"/>
</dbReference>
<evidence type="ECO:0000256" key="1">
    <source>
        <dbReference type="ARBA" id="ARBA00022980"/>
    </source>
</evidence>